<dbReference type="PANTHER" id="PTHR42836">
    <property type="entry name" value="7-CARBOXY-7-DEAZAGUANINE SYNTHASE"/>
    <property type="match status" value="1"/>
</dbReference>
<proteinExistence type="inferred from homology"/>
<keyword evidence="1" id="KW-0004">4Fe-4S</keyword>
<keyword evidence="4" id="KW-1185">Reference proteome</keyword>
<keyword evidence="2" id="KW-0456">Lyase</keyword>
<dbReference type="HAMAP" id="MF_00917">
    <property type="entry name" value="QueE"/>
    <property type="match status" value="1"/>
</dbReference>
<dbReference type="EMBL" id="KU873925">
    <property type="protein sequence ID" value="AND75009.1"/>
    <property type="molecule type" value="Genomic_DNA"/>
</dbReference>
<evidence type="ECO:0000256" key="1">
    <source>
        <dbReference type="ARBA" id="ARBA00022485"/>
    </source>
</evidence>
<keyword evidence="1" id="KW-0411">Iron-sulfur</keyword>
<reference evidence="3 4" key="1">
    <citation type="submission" date="2016-03" db="EMBL/GenBank/DDBJ databases">
        <title>Characterisation of pf16 and phiPMW: Two novel phages infecting Pseudomonas putida PpG1.</title>
        <authorList>
            <person name="Magill D.J."/>
            <person name="Krylov V.N."/>
            <person name="Shaburova O.V."/>
            <person name="Allen C.C.R."/>
            <person name="McGrath J.W."/>
            <person name="Quinn J.P."/>
            <person name="Kulakov L.A."/>
        </authorList>
    </citation>
    <scope>NUCLEOTIDE SEQUENCE [LARGE SCALE GENOMIC DNA]</scope>
</reference>
<dbReference type="PANTHER" id="PTHR42836:SF1">
    <property type="entry name" value="7-CARBOXY-7-DEAZAGUANINE SYNTHASE"/>
    <property type="match status" value="1"/>
</dbReference>
<evidence type="ECO:0000313" key="4">
    <source>
        <dbReference type="Proteomes" id="UP000225821"/>
    </source>
</evidence>
<dbReference type="Gene3D" id="3.20.20.70">
    <property type="entry name" value="Aldolase class I"/>
    <property type="match status" value="1"/>
</dbReference>
<accession>A0A1S5R3N0</accession>
<sequence length="294" mass="33426">MKNVKYTEMFYSIQGEAVNTGKLCTWLRTFLCSLQCRGFGQVEPGNPETWEPQFPLIDVKNITDINHIPLPSTGCDSAYSWSAQFKHLVLNKTTRELATEIRATTPKNTFDGVIGHVFTGGEPLMQQPALAEIINFWIEDEDYPAWVGFETNVTQALRPELKAAIRALQDREVLVYFSMSPKLLHVAGEQPKKAIHIDLMADYVELCPRSYLKFVLNEDQRAWDQALWIVNALKAEPYPEYTDVEVWVMPVGANVGQQSDPAVGRIADKAIREYQWNVSPRVHVLIWGDDQIGR</sequence>
<keyword evidence="1" id="KW-0408">Iron</keyword>
<evidence type="ECO:0008006" key="5">
    <source>
        <dbReference type="Google" id="ProtNLM"/>
    </source>
</evidence>
<protein>
    <recommendedName>
        <fullName evidence="5">7-carboxy-7-deazaguanine synthase</fullName>
    </recommendedName>
</protein>
<dbReference type="GO" id="GO:0051539">
    <property type="term" value="F:4 iron, 4 sulfur cluster binding"/>
    <property type="evidence" value="ECO:0007669"/>
    <property type="project" value="UniProtKB-KW"/>
</dbReference>
<dbReference type="InterPro" id="IPR024924">
    <property type="entry name" value="7-CO-7-deazaguanine_synth-like"/>
</dbReference>
<evidence type="ECO:0000313" key="3">
    <source>
        <dbReference type="EMBL" id="AND75009.1"/>
    </source>
</evidence>
<gene>
    <name evidence="3" type="ORF">pf16_86</name>
</gene>
<dbReference type="GO" id="GO:0016829">
    <property type="term" value="F:lyase activity"/>
    <property type="evidence" value="ECO:0007669"/>
    <property type="project" value="UniProtKB-KW"/>
</dbReference>
<organism evidence="3 4">
    <name type="scientific">Pseudomonas phage pf16</name>
    <dbReference type="NCBI Taxonomy" id="1815630"/>
    <lineage>
        <taxon>Viruses</taxon>
        <taxon>Duplodnaviria</taxon>
        <taxon>Heunggongvirae</taxon>
        <taxon>Uroviricota</taxon>
        <taxon>Caudoviricetes</taxon>
        <taxon>Chakrabartyvirus</taxon>
        <taxon>Chakrabartyvirus pf16</taxon>
    </lineage>
</organism>
<dbReference type="Proteomes" id="UP000225821">
    <property type="component" value="Segment"/>
</dbReference>
<name>A0A1S5R3N0_9CAUD</name>
<evidence type="ECO:0000256" key="2">
    <source>
        <dbReference type="ARBA" id="ARBA00023239"/>
    </source>
</evidence>
<keyword evidence="1" id="KW-0479">Metal-binding</keyword>
<dbReference type="InterPro" id="IPR013785">
    <property type="entry name" value="Aldolase_TIM"/>
</dbReference>
<dbReference type="OrthoDB" id="5981at10239"/>